<name>A0A2A6BAF2_PRIPA</name>
<keyword evidence="3" id="KW-1185">Reference proteome</keyword>
<sequence length="864" mass="95122">MAPVEEDHQAEQYSEETAASRTRLHGLVVAPAGDGLMTVLCGSVPVQARLPDAASAPAPILPGMWVNFEMDLSSGVNQIVCECAPRHKTYIMDDGSFSGSSTTDKCTLAGNYVMFVDDPDGHLQDVDWMEWYEVLLTGSGCGAYLLKVERIVRGMAGCVEPGSLPGKMPTRAQIEAAIETNRKAMRDDYQGVQEVNSCQLGLCIGHAKYTRVESVGGGHTAYGSGRGRVGTAPSQNEWQWTGTNSGGWRSQRGRGFDSGPDGNWRSGGSRSEQPSQQSTRSDNPTEKVVLSAVIYTPRGLVMSKLEEQKYFEGDWVSFDKTMKTEYTCVREKAGRDAYLPFILQHRKMPDGYGGRCRKPNGKTGVWGLQVMVQAEYGWLRAKQWCEPTFFGKITCSDMMQRKAAATLAEQKLGWAEMSDEHRDAVVVNVWVGMDLHGNFTQMPGMEFPRACKWEVKELPTHEFIHDLPLDKARAAGALPTIMHDGQEEDEEAIVQEMCASLLERLLVSSRDFERHWTTTVAEALERSQQQSPPDAHRACFDGLQQLRLSQQGAAADAAGELAAVLEETIGVFERSVSLAQLYCEPGTPNRDATTIFDCRRVVGRAVEREGEGGEEQVVVALRRLTRLARTLGGRLTSPYHVANSSVLAAAVCEMGFQLEEQLKGGEGRRLRRALEAMNERVLLAATRPIAAAPAATVPASSPYRSSSAPGRKPVPARRTTVPSKQQQGGYGSRSPGFLMPTELREARAKLPSVPTAESRYRGRERDRREEERGEDRRGGGGGRDDRRDGGAGGRNRFVVKPDPHCRRGRELAAMEQKWAGILQGESAFLRSALREERTRETAERLAGDITKEVLDELAKKKKVP</sequence>
<proteinExistence type="predicted"/>
<reference evidence="3" key="1">
    <citation type="journal article" date="2008" name="Nat. Genet.">
        <title>The Pristionchus pacificus genome provides a unique perspective on nematode lifestyle and parasitism.</title>
        <authorList>
            <person name="Dieterich C."/>
            <person name="Clifton S.W."/>
            <person name="Schuster L.N."/>
            <person name="Chinwalla A."/>
            <person name="Delehaunty K."/>
            <person name="Dinkelacker I."/>
            <person name="Fulton L."/>
            <person name="Fulton R."/>
            <person name="Godfrey J."/>
            <person name="Minx P."/>
            <person name="Mitreva M."/>
            <person name="Roeseler W."/>
            <person name="Tian H."/>
            <person name="Witte H."/>
            <person name="Yang S.P."/>
            <person name="Wilson R.K."/>
            <person name="Sommer R.J."/>
        </authorList>
    </citation>
    <scope>NUCLEOTIDE SEQUENCE [LARGE SCALE GENOMIC DNA]</scope>
    <source>
        <strain evidence="3">PS312</strain>
    </source>
</reference>
<feature type="region of interest" description="Disordered" evidence="1">
    <location>
        <begin position="693"/>
        <end position="803"/>
    </location>
</feature>
<evidence type="ECO:0000313" key="3">
    <source>
        <dbReference type="Proteomes" id="UP000005239"/>
    </source>
</evidence>
<organism evidence="2 3">
    <name type="scientific">Pristionchus pacificus</name>
    <name type="common">Parasitic nematode worm</name>
    <dbReference type="NCBI Taxonomy" id="54126"/>
    <lineage>
        <taxon>Eukaryota</taxon>
        <taxon>Metazoa</taxon>
        <taxon>Ecdysozoa</taxon>
        <taxon>Nematoda</taxon>
        <taxon>Chromadorea</taxon>
        <taxon>Rhabditida</taxon>
        <taxon>Rhabditina</taxon>
        <taxon>Diplogasteromorpha</taxon>
        <taxon>Diplogasteroidea</taxon>
        <taxon>Neodiplogasteridae</taxon>
        <taxon>Pristionchus</taxon>
    </lineage>
</organism>
<feature type="compositionally biased region" description="Basic and acidic residues" evidence="1">
    <location>
        <begin position="758"/>
        <end position="789"/>
    </location>
</feature>
<gene>
    <name evidence="2" type="primary">WBGene00094815</name>
</gene>
<feature type="compositionally biased region" description="Polar residues" evidence="1">
    <location>
        <begin position="232"/>
        <end position="248"/>
    </location>
</feature>
<accession>A0A8R1U4Y5</accession>
<feature type="compositionally biased region" description="Polar residues" evidence="1">
    <location>
        <begin position="266"/>
        <end position="282"/>
    </location>
</feature>
<dbReference type="EnsemblMetazoa" id="PPA05261.1">
    <property type="protein sequence ID" value="PPA05261.1"/>
    <property type="gene ID" value="WBGene00094815"/>
</dbReference>
<evidence type="ECO:0000313" key="2">
    <source>
        <dbReference type="EnsemblMetazoa" id="PPA05261.1"/>
    </source>
</evidence>
<dbReference type="AlphaFoldDB" id="A0A2A6BAF2"/>
<dbReference type="Proteomes" id="UP000005239">
    <property type="component" value="Unassembled WGS sequence"/>
</dbReference>
<reference evidence="2" key="2">
    <citation type="submission" date="2022-06" db="UniProtKB">
        <authorList>
            <consortium name="EnsemblMetazoa"/>
        </authorList>
    </citation>
    <scope>IDENTIFICATION</scope>
    <source>
        <strain evidence="2">PS312</strain>
    </source>
</reference>
<evidence type="ECO:0000256" key="1">
    <source>
        <dbReference type="SAM" id="MobiDB-lite"/>
    </source>
</evidence>
<feature type="region of interest" description="Disordered" evidence="1">
    <location>
        <begin position="224"/>
        <end position="285"/>
    </location>
</feature>
<feature type="compositionally biased region" description="Low complexity" evidence="1">
    <location>
        <begin position="693"/>
        <end position="709"/>
    </location>
</feature>
<protein>
    <submittedName>
        <fullName evidence="2">Uncharacterized protein</fullName>
    </submittedName>
</protein>
<accession>A0A2A6BAF2</accession>